<evidence type="ECO:0000256" key="5">
    <source>
        <dbReference type="PIRNR" id="PIRNR016557"/>
    </source>
</evidence>
<reference evidence="6 7" key="1">
    <citation type="submission" date="2024-09" db="EMBL/GenBank/DDBJ databases">
        <authorList>
            <person name="Sun Q."/>
            <person name="Mori K."/>
        </authorList>
    </citation>
    <scope>NUCLEOTIDE SEQUENCE [LARGE SCALE GENOMIC DNA]</scope>
    <source>
        <strain evidence="6 7">NCAIM B.02529</strain>
    </source>
</reference>
<dbReference type="InterPro" id="IPR016195">
    <property type="entry name" value="Pol/histidinol_Pase-like"/>
</dbReference>
<evidence type="ECO:0000256" key="2">
    <source>
        <dbReference type="ARBA" id="ARBA00022801"/>
    </source>
</evidence>
<dbReference type="Pfam" id="PF19567">
    <property type="entry name" value="CpsB_CapC"/>
    <property type="match status" value="1"/>
</dbReference>
<name>A0ABV6LSU0_9BACI</name>
<comment type="caution">
    <text evidence="6">The sequence shown here is derived from an EMBL/GenBank/DDBJ whole genome shotgun (WGS) entry which is preliminary data.</text>
</comment>
<dbReference type="PANTHER" id="PTHR39181:SF1">
    <property type="entry name" value="TYROSINE-PROTEIN PHOSPHATASE YWQE"/>
    <property type="match status" value="1"/>
</dbReference>
<organism evidence="6 7">
    <name type="scientific">Pontibacillus salicampi</name>
    <dbReference type="NCBI Taxonomy" id="1449801"/>
    <lineage>
        <taxon>Bacteria</taxon>
        <taxon>Bacillati</taxon>
        <taxon>Bacillota</taxon>
        <taxon>Bacilli</taxon>
        <taxon>Bacillales</taxon>
        <taxon>Bacillaceae</taxon>
        <taxon>Pontibacillus</taxon>
    </lineage>
</organism>
<evidence type="ECO:0000313" key="7">
    <source>
        <dbReference type="Proteomes" id="UP001589836"/>
    </source>
</evidence>
<dbReference type="Proteomes" id="UP001589836">
    <property type="component" value="Unassembled WGS sequence"/>
</dbReference>
<keyword evidence="2 5" id="KW-0378">Hydrolase</keyword>
<gene>
    <name evidence="6" type="ORF">ACFFGV_17230</name>
</gene>
<evidence type="ECO:0000256" key="3">
    <source>
        <dbReference type="ARBA" id="ARBA00022912"/>
    </source>
</evidence>
<protein>
    <recommendedName>
        <fullName evidence="5">Tyrosine-protein phosphatase</fullName>
        <ecNumber evidence="5">3.1.3.48</ecNumber>
    </recommendedName>
</protein>
<dbReference type="EMBL" id="JBHLTP010000013">
    <property type="protein sequence ID" value="MFC0525328.1"/>
    <property type="molecule type" value="Genomic_DNA"/>
</dbReference>
<dbReference type="PANTHER" id="PTHR39181">
    <property type="entry name" value="TYROSINE-PROTEIN PHOSPHATASE YWQE"/>
    <property type="match status" value="1"/>
</dbReference>
<dbReference type="PIRSF" id="PIRSF016557">
    <property type="entry name" value="Caps_synth_CpsB"/>
    <property type="match status" value="1"/>
</dbReference>
<sequence>MIDIHCHILPGLDDGPETTEASVNLARTAYEEGIHTIVATPHHNMQLTENEPHTIVEALSALRVELEKHHIPLELIAGQEVRIHDRFMEDLEEKRILPIHEESNYIYVELPKDHVPSFTSKLLYDVQIAGYKPVLVHPERNKELLESPDELYKLVKYGVYTQLTAASLCGENGKRIEKFSKQMVEANLAHFIASGANKHSTTFFLSEAYKVVAQAFGEDMRRQFMVNAEKIVAGEEVSKDMPERIKQKKLLGIFPR</sequence>
<comment type="catalytic activity">
    <reaction evidence="4 5">
        <text>O-phospho-L-tyrosyl-[protein] + H2O = L-tyrosyl-[protein] + phosphate</text>
        <dbReference type="Rhea" id="RHEA:10684"/>
        <dbReference type="Rhea" id="RHEA-COMP:10136"/>
        <dbReference type="Rhea" id="RHEA-COMP:20101"/>
        <dbReference type="ChEBI" id="CHEBI:15377"/>
        <dbReference type="ChEBI" id="CHEBI:43474"/>
        <dbReference type="ChEBI" id="CHEBI:46858"/>
        <dbReference type="ChEBI" id="CHEBI:61978"/>
        <dbReference type="EC" id="3.1.3.48"/>
    </reaction>
</comment>
<comment type="similarity">
    <text evidence="1 5">Belongs to the metallo-dependent hydrolases superfamily. CpsB/CapC family.</text>
</comment>
<evidence type="ECO:0000256" key="1">
    <source>
        <dbReference type="ARBA" id="ARBA00005750"/>
    </source>
</evidence>
<dbReference type="InterPro" id="IPR016667">
    <property type="entry name" value="Caps_polysacc_synth_CpsB/CapC"/>
</dbReference>
<keyword evidence="3 5" id="KW-0904">Protein phosphatase</keyword>
<dbReference type="RefSeq" id="WP_377350468.1">
    <property type="nucleotide sequence ID" value="NZ_JBHLTP010000013.1"/>
</dbReference>
<dbReference type="EC" id="3.1.3.48" evidence="5"/>
<evidence type="ECO:0000313" key="6">
    <source>
        <dbReference type="EMBL" id="MFC0525328.1"/>
    </source>
</evidence>
<accession>A0ABV6LSU0</accession>
<dbReference type="Gene3D" id="3.20.20.140">
    <property type="entry name" value="Metal-dependent hydrolases"/>
    <property type="match status" value="1"/>
</dbReference>
<proteinExistence type="inferred from homology"/>
<evidence type="ECO:0000256" key="4">
    <source>
        <dbReference type="ARBA" id="ARBA00051722"/>
    </source>
</evidence>
<dbReference type="SUPFAM" id="SSF89550">
    <property type="entry name" value="PHP domain-like"/>
    <property type="match status" value="1"/>
</dbReference>
<keyword evidence="7" id="KW-1185">Reference proteome</keyword>